<organism evidence="1 2">
    <name type="scientific">Arachis hypogaea</name>
    <name type="common">Peanut</name>
    <dbReference type="NCBI Taxonomy" id="3818"/>
    <lineage>
        <taxon>Eukaryota</taxon>
        <taxon>Viridiplantae</taxon>
        <taxon>Streptophyta</taxon>
        <taxon>Embryophyta</taxon>
        <taxon>Tracheophyta</taxon>
        <taxon>Spermatophyta</taxon>
        <taxon>Magnoliopsida</taxon>
        <taxon>eudicotyledons</taxon>
        <taxon>Gunneridae</taxon>
        <taxon>Pentapetalae</taxon>
        <taxon>rosids</taxon>
        <taxon>fabids</taxon>
        <taxon>Fabales</taxon>
        <taxon>Fabaceae</taxon>
        <taxon>Papilionoideae</taxon>
        <taxon>50 kb inversion clade</taxon>
        <taxon>dalbergioids sensu lato</taxon>
        <taxon>Dalbergieae</taxon>
        <taxon>Pterocarpus clade</taxon>
        <taxon>Arachis</taxon>
    </lineage>
</organism>
<dbReference type="EMBL" id="SDMP01000013">
    <property type="protein sequence ID" value="RYR20892.1"/>
    <property type="molecule type" value="Genomic_DNA"/>
</dbReference>
<protein>
    <submittedName>
        <fullName evidence="1">Uncharacterized protein</fullName>
    </submittedName>
</protein>
<accession>A0A445A3F8</accession>
<name>A0A445A3F8_ARAHY</name>
<keyword evidence="2" id="KW-1185">Reference proteome</keyword>
<dbReference type="AlphaFoldDB" id="A0A445A3F8"/>
<gene>
    <name evidence="1" type="ORF">Ahy_B03g066119</name>
</gene>
<proteinExistence type="predicted"/>
<sequence>MSNSPSLEAMIIVAWNGSGNPSAIFNGDVFKKVMSVFIIAAIMKLRQATLDVILSWKEREGELEKRELREGELEKRELTTIFSCPLSPVLLLHSQVIYCIFLSILLSSFNSVNFA</sequence>
<evidence type="ECO:0000313" key="1">
    <source>
        <dbReference type="EMBL" id="RYR20892.1"/>
    </source>
</evidence>
<comment type="caution">
    <text evidence="1">The sequence shown here is derived from an EMBL/GenBank/DDBJ whole genome shotgun (WGS) entry which is preliminary data.</text>
</comment>
<evidence type="ECO:0000313" key="2">
    <source>
        <dbReference type="Proteomes" id="UP000289738"/>
    </source>
</evidence>
<reference evidence="1 2" key="1">
    <citation type="submission" date="2019-01" db="EMBL/GenBank/DDBJ databases">
        <title>Sequencing of cultivated peanut Arachis hypogaea provides insights into genome evolution and oil improvement.</title>
        <authorList>
            <person name="Chen X."/>
        </authorList>
    </citation>
    <scope>NUCLEOTIDE SEQUENCE [LARGE SCALE GENOMIC DNA]</scope>
    <source>
        <strain evidence="2">cv. Fuhuasheng</strain>
        <tissue evidence="1">Leaves</tissue>
    </source>
</reference>
<dbReference type="Proteomes" id="UP000289738">
    <property type="component" value="Chromosome B03"/>
</dbReference>